<reference evidence="2 3" key="1">
    <citation type="journal article" date="2012" name="J. Bacteriol.">
        <title>Genome sequence of the pathogenic Herbaspirillum seropedicae strain Os34, isolated from rice roots.</title>
        <authorList>
            <person name="Ye W."/>
            <person name="Ye S."/>
            <person name="Liu J."/>
            <person name="Chang S."/>
            <person name="Chen M."/>
            <person name="Zhu B."/>
            <person name="Guo L."/>
            <person name="An Q."/>
        </authorList>
    </citation>
    <scope>NUCLEOTIDE SEQUENCE [LARGE SCALE GENOMIC DNA]</scope>
    <source>
        <strain evidence="2 3">Os34</strain>
    </source>
</reference>
<gene>
    <name evidence="2" type="ORF">C798_05485</name>
</gene>
<dbReference type="EMBL" id="CP008956">
    <property type="protein sequence ID" value="QJP99695.1"/>
    <property type="molecule type" value="Genomic_DNA"/>
</dbReference>
<feature type="compositionally biased region" description="Low complexity" evidence="1">
    <location>
        <begin position="218"/>
        <end position="231"/>
    </location>
</feature>
<dbReference type="AlphaFoldDB" id="A0A6M3ZMG7"/>
<evidence type="ECO:0000313" key="3">
    <source>
        <dbReference type="Proteomes" id="UP000501648"/>
    </source>
</evidence>
<dbReference type="RefSeq" id="WP_017454332.1">
    <property type="nucleotide sequence ID" value="NZ_CP008956.1"/>
</dbReference>
<dbReference type="Proteomes" id="UP000501648">
    <property type="component" value="Chromosome"/>
</dbReference>
<evidence type="ECO:0000256" key="1">
    <source>
        <dbReference type="SAM" id="MobiDB-lite"/>
    </source>
</evidence>
<evidence type="ECO:0000313" key="2">
    <source>
        <dbReference type="EMBL" id="QJP99695.1"/>
    </source>
</evidence>
<dbReference type="Pfam" id="PF09849">
    <property type="entry name" value="DUF2076"/>
    <property type="match status" value="1"/>
</dbReference>
<feature type="region of interest" description="Disordered" evidence="1">
    <location>
        <begin position="210"/>
        <end position="231"/>
    </location>
</feature>
<dbReference type="InterPro" id="IPR018648">
    <property type="entry name" value="DUF2076"/>
</dbReference>
<name>A0A6M3ZMG7_9BURK</name>
<sequence>MSPQETQALQDFLNQLTQVRGIAKDAQAEAMIAAAVAQQPDAAYLLVQRALLMEQALKTSQAQVAQLQSQVQSLQAGAGRSSGFLDGNAWGNAPAAAARPAVAPAAAAPAYNPAYNPAYAPAAPVAAAPAPAPSSGFFGGGMGSVLGSVAATAAGVAGGAFLFQGIEHLFNGGSGSGWAHQNGLSAPVETIENTTVNNYYGSDGDNKSNLAGNDRFSDNNNVSDNSDNFGSSSDLADLSNFDLDDSGGYDDSLV</sequence>
<proteinExistence type="predicted"/>
<organism evidence="2 3">
    <name type="scientific">Herbaspirillum rubrisubalbicans Os34</name>
    <dbReference type="NCBI Taxonomy" id="1235827"/>
    <lineage>
        <taxon>Bacteria</taxon>
        <taxon>Pseudomonadati</taxon>
        <taxon>Pseudomonadota</taxon>
        <taxon>Betaproteobacteria</taxon>
        <taxon>Burkholderiales</taxon>
        <taxon>Oxalobacteraceae</taxon>
        <taxon>Herbaspirillum</taxon>
    </lineage>
</organism>
<accession>A0A6M3ZMG7</accession>
<protein>
    <submittedName>
        <fullName evidence="2">DUF2076 domain-containing protein</fullName>
    </submittedName>
</protein>